<feature type="domain" description="YhfX-like C-terminal" evidence="2">
    <location>
        <begin position="275"/>
        <end position="368"/>
    </location>
</feature>
<comment type="caution">
    <text evidence="3">The sequence shown here is derived from an EMBL/GenBank/DDBJ whole genome shotgun (WGS) entry which is preliminary data.</text>
</comment>
<feature type="domain" description="Alanine racemase N-terminal" evidence="1">
    <location>
        <begin position="34"/>
        <end position="261"/>
    </location>
</feature>
<accession>A0A953IDR0</accession>
<dbReference type="InterPro" id="IPR001608">
    <property type="entry name" value="Ala_racemase_N"/>
</dbReference>
<dbReference type="InterPro" id="IPR029066">
    <property type="entry name" value="PLP-binding_barrel"/>
</dbReference>
<name>A0A953IDR0_SYMTR</name>
<dbReference type="RefSeq" id="WP_273380717.1">
    <property type="nucleotide sequence ID" value="NZ_PIUK01000186.1"/>
</dbReference>
<dbReference type="CDD" id="cd06811">
    <property type="entry name" value="PLPDE_III_yhfX_like"/>
    <property type="match status" value="1"/>
</dbReference>
<dbReference type="Pfam" id="PF01168">
    <property type="entry name" value="Ala_racemase_N"/>
    <property type="match status" value="1"/>
</dbReference>
<dbReference type="Gene3D" id="2.40.37.30">
    <property type="match status" value="2"/>
</dbReference>
<dbReference type="AlphaFoldDB" id="A0A953IDR0"/>
<evidence type="ECO:0000259" key="2">
    <source>
        <dbReference type="Pfam" id="PF21279"/>
    </source>
</evidence>
<protein>
    <submittedName>
        <fullName evidence="3">Amino-acid racemase</fullName>
    </submittedName>
</protein>
<dbReference type="EMBL" id="PIUK01000186">
    <property type="protein sequence ID" value="MBY6277479.1"/>
    <property type="molecule type" value="Genomic_DNA"/>
</dbReference>
<proteinExistence type="predicted"/>
<dbReference type="Proteomes" id="UP000732377">
    <property type="component" value="Unassembled WGS sequence"/>
</dbReference>
<dbReference type="SUPFAM" id="SSF51419">
    <property type="entry name" value="PLP-binding barrel"/>
    <property type="match status" value="1"/>
</dbReference>
<evidence type="ECO:0000313" key="3">
    <source>
        <dbReference type="EMBL" id="MBY6277479.1"/>
    </source>
</evidence>
<evidence type="ECO:0000313" key="4">
    <source>
        <dbReference type="Proteomes" id="UP000732377"/>
    </source>
</evidence>
<dbReference type="Pfam" id="PF21279">
    <property type="entry name" value="YhfX-like_C"/>
    <property type="match status" value="1"/>
</dbReference>
<sequence>MFLEVTARRNPRLIDAALRFHAEGRLPPNTYVLDLDAIRNNARTLAEAARREGIQLYFMSKQLNRNPQVIAAVAEAGIPRGVAVDIDDARAFREAGVALGHVGHLVQIPRAFLPQVLSWRPEVMTVFGLAQARAVSDAAVGLGLRQDVLLRVASGCLYPGQEGGIPLGELPAVALAISRLPGVRVAGVTAFPCLVAEDGRPVATPNLEAVTRAAALLRDELGMEIAQVNAPSLTCAATLPLLRQAGATHGEPGHAITGTTPLHAVSDQPELPAMVYLTEVSHTYGGRAYVYGGGSYPRGHMQNALVGTGLRRAPLHRPAAENIDYYLTLDDPLAREGEPVVAAFRTQAFTARANLALVEGVQQGAPRLAGLYDRANRPLDLTI</sequence>
<organism evidence="3 4">
    <name type="scientific">Symbiobacterium thermophilum</name>
    <dbReference type="NCBI Taxonomy" id="2734"/>
    <lineage>
        <taxon>Bacteria</taxon>
        <taxon>Bacillati</taxon>
        <taxon>Bacillota</taxon>
        <taxon>Clostridia</taxon>
        <taxon>Eubacteriales</taxon>
        <taxon>Symbiobacteriaceae</taxon>
        <taxon>Symbiobacterium</taxon>
    </lineage>
</organism>
<dbReference type="InterPro" id="IPR048449">
    <property type="entry name" value="YhfX-like_C"/>
</dbReference>
<gene>
    <name evidence="3" type="ORF">CWE10_14945</name>
</gene>
<evidence type="ECO:0000259" key="1">
    <source>
        <dbReference type="Pfam" id="PF01168"/>
    </source>
</evidence>
<reference evidence="3" key="1">
    <citation type="submission" date="2017-11" db="EMBL/GenBank/DDBJ databases">
        <title>Three new genomes from thermophilic consortium.</title>
        <authorList>
            <person name="Quaggio R."/>
            <person name="Amgarten D."/>
            <person name="Setubal J.C."/>
        </authorList>
    </citation>
    <scope>NUCLEOTIDE SEQUENCE</scope>
    <source>
        <strain evidence="3">ZCTH01-B2</strain>
    </source>
</reference>